<dbReference type="Gene3D" id="3.40.190.10">
    <property type="entry name" value="Periplasmic binding protein-like II"/>
    <property type="match status" value="2"/>
</dbReference>
<dbReference type="RefSeq" id="WP_382257137.1">
    <property type="nucleotide sequence ID" value="NZ_JBHTBX010000006.1"/>
</dbReference>
<proteinExistence type="inferred from homology"/>
<dbReference type="SUPFAM" id="SSF53850">
    <property type="entry name" value="Periplasmic binding protein-like II"/>
    <property type="match status" value="1"/>
</dbReference>
<organism evidence="8 9">
    <name type="scientific">Hydrogenophaga bisanensis</name>
    <dbReference type="NCBI Taxonomy" id="439611"/>
    <lineage>
        <taxon>Bacteria</taxon>
        <taxon>Pseudomonadati</taxon>
        <taxon>Pseudomonadota</taxon>
        <taxon>Betaproteobacteria</taxon>
        <taxon>Burkholderiales</taxon>
        <taxon>Comamonadaceae</taxon>
        <taxon>Hydrogenophaga</taxon>
    </lineage>
</organism>
<evidence type="ECO:0000256" key="1">
    <source>
        <dbReference type="ARBA" id="ARBA00004418"/>
    </source>
</evidence>
<evidence type="ECO:0000256" key="3">
    <source>
        <dbReference type="ARBA" id="ARBA00022448"/>
    </source>
</evidence>
<evidence type="ECO:0000256" key="7">
    <source>
        <dbReference type="SAM" id="SignalP"/>
    </source>
</evidence>
<evidence type="ECO:0000256" key="5">
    <source>
        <dbReference type="ARBA" id="ARBA00049629"/>
    </source>
</evidence>
<dbReference type="PANTHER" id="PTHR43649:SF28">
    <property type="entry name" value="BINDING PROTEIN COMPONENT OF ABC SUGAR TRANSPORTER-RELATED"/>
    <property type="match status" value="1"/>
</dbReference>
<name>A0ABW2RAF2_9BURK</name>
<evidence type="ECO:0000256" key="4">
    <source>
        <dbReference type="ARBA" id="ARBA00022729"/>
    </source>
</evidence>
<keyword evidence="4 7" id="KW-0732">Signal</keyword>
<dbReference type="InterPro" id="IPR006059">
    <property type="entry name" value="SBP"/>
</dbReference>
<comment type="caution">
    <text evidence="8">The sequence shown here is derived from an EMBL/GenBank/DDBJ whole genome shotgun (WGS) entry which is preliminary data.</text>
</comment>
<gene>
    <name evidence="8" type="ORF">ACFQNJ_11105</name>
</gene>
<keyword evidence="9" id="KW-1185">Reference proteome</keyword>
<dbReference type="Pfam" id="PF01547">
    <property type="entry name" value="SBP_bac_1"/>
    <property type="match status" value="1"/>
</dbReference>
<dbReference type="InterPro" id="IPR050490">
    <property type="entry name" value="Bact_solute-bd_prot1"/>
</dbReference>
<dbReference type="Proteomes" id="UP001596495">
    <property type="component" value="Unassembled WGS sequence"/>
</dbReference>
<accession>A0ABW2RAF2</accession>
<feature type="chain" id="PRO_5047265559" description="Probable sugar-binding periplasmic protein" evidence="7">
    <location>
        <begin position="22"/>
        <end position="415"/>
    </location>
</feature>
<comment type="similarity">
    <text evidence="2">Belongs to the bacterial solute-binding protein 1 family.</text>
</comment>
<evidence type="ECO:0000313" key="8">
    <source>
        <dbReference type="EMBL" id="MFC7435052.1"/>
    </source>
</evidence>
<feature type="signal peptide" evidence="7">
    <location>
        <begin position="1"/>
        <end position="21"/>
    </location>
</feature>
<reference evidence="9" key="1">
    <citation type="journal article" date="2019" name="Int. J. Syst. Evol. Microbiol.">
        <title>The Global Catalogue of Microorganisms (GCM) 10K type strain sequencing project: providing services to taxonomists for standard genome sequencing and annotation.</title>
        <authorList>
            <consortium name="The Broad Institute Genomics Platform"/>
            <consortium name="The Broad Institute Genome Sequencing Center for Infectious Disease"/>
            <person name="Wu L."/>
            <person name="Ma J."/>
        </authorList>
    </citation>
    <scope>NUCLEOTIDE SEQUENCE [LARGE SCALE GENOMIC DNA]</scope>
    <source>
        <strain evidence="9">CCUG 54518</strain>
    </source>
</reference>
<keyword evidence="3" id="KW-0813">Transport</keyword>
<dbReference type="EMBL" id="JBHTBX010000006">
    <property type="protein sequence ID" value="MFC7435052.1"/>
    <property type="molecule type" value="Genomic_DNA"/>
</dbReference>
<protein>
    <recommendedName>
        <fullName evidence="6">Probable sugar-binding periplasmic protein</fullName>
    </recommendedName>
</protein>
<evidence type="ECO:0000256" key="6">
    <source>
        <dbReference type="ARBA" id="ARBA00049753"/>
    </source>
</evidence>
<dbReference type="PANTHER" id="PTHR43649">
    <property type="entry name" value="ARABINOSE-BINDING PROTEIN-RELATED"/>
    <property type="match status" value="1"/>
</dbReference>
<sequence>MKLNQLLSAAMAAFALSGAVAGEVEVLHYWTSGGEAKSAAELRKMMQSKGHTWKDFAVAGGGGDNAMTVLKSRVVSGNPPSAAQIKGPAIQEWAAEGVLANLDAVAKAENWDASLPVVVANVMKYKGNYVAAPVNVHRVNWLWASPEVLKKAGVPAMPKTFDEFFAAADKIKAAGLIPVAHGGQNWQDFTTFESVVLGVGGAKFYQDALVKLDQKALNSDTMKKSLETFRKIKSYTDPAAPGRDWNLATAMVMQGKAGFQFMGDWAKGEFIAAGKVPGKDFLCAAAPGTANAFTFNVDSFAMYKLKDAGAQKAQADLAAAIMSPAFQEVFNLNKGSIPVRLGMKMDKFDDCAKLSSKDFVDTARTGGLVPSVAHGMAVSPAAEGAIKDAVSQFWNNDKISVADGMKNIAKAATTQ</sequence>
<evidence type="ECO:0000313" key="9">
    <source>
        <dbReference type="Proteomes" id="UP001596495"/>
    </source>
</evidence>
<comment type="function">
    <text evidence="5">Part of a binding-protein-dependent transport system for a sugar.</text>
</comment>
<comment type="subcellular location">
    <subcellularLocation>
        <location evidence="1">Periplasm</location>
    </subcellularLocation>
</comment>
<evidence type="ECO:0000256" key="2">
    <source>
        <dbReference type="ARBA" id="ARBA00008520"/>
    </source>
</evidence>